<dbReference type="InterPro" id="IPR038718">
    <property type="entry name" value="SNF2-like_sf"/>
</dbReference>
<dbReference type="GO" id="GO:0005524">
    <property type="term" value="F:ATP binding"/>
    <property type="evidence" value="ECO:0007669"/>
    <property type="project" value="UniProtKB-KW"/>
</dbReference>
<dbReference type="PROSITE" id="PS51192">
    <property type="entry name" value="HELICASE_ATP_BIND_1"/>
    <property type="match status" value="1"/>
</dbReference>
<dbReference type="FunFam" id="3.40.50.10810:FF:000015">
    <property type="entry name" value="lymphoid-specific helicase isoform X1"/>
    <property type="match status" value="1"/>
</dbReference>
<dbReference type="Pfam" id="PF00176">
    <property type="entry name" value="SNF2-rel_dom"/>
    <property type="match status" value="1"/>
</dbReference>
<evidence type="ECO:0000313" key="14">
    <source>
        <dbReference type="Proteomes" id="UP000011087"/>
    </source>
</evidence>
<dbReference type="PaxDb" id="55529-EKX35088"/>
<proteinExistence type="inferred from homology"/>
<evidence type="ECO:0000256" key="3">
    <source>
        <dbReference type="ARBA" id="ARBA00007025"/>
    </source>
</evidence>
<evidence type="ECO:0000259" key="10">
    <source>
        <dbReference type="PROSITE" id="PS51192"/>
    </source>
</evidence>
<feature type="domain" description="Helicase ATP-binding" evidence="10">
    <location>
        <begin position="19"/>
        <end position="191"/>
    </location>
</feature>
<dbReference type="InterPro" id="IPR000330">
    <property type="entry name" value="SNF2_N"/>
</dbReference>
<dbReference type="GO" id="GO:0004386">
    <property type="term" value="F:helicase activity"/>
    <property type="evidence" value="ECO:0007669"/>
    <property type="project" value="UniProtKB-KW"/>
</dbReference>
<evidence type="ECO:0000256" key="4">
    <source>
        <dbReference type="ARBA" id="ARBA00022741"/>
    </source>
</evidence>
<keyword evidence="5" id="KW-0378">Hydrolase</keyword>
<dbReference type="InterPro" id="IPR001650">
    <property type="entry name" value="Helicase_C-like"/>
</dbReference>
<evidence type="ECO:0000256" key="8">
    <source>
        <dbReference type="ARBA" id="ARBA00023054"/>
    </source>
</evidence>
<dbReference type="SMART" id="SM00490">
    <property type="entry name" value="HELICc"/>
    <property type="match status" value="1"/>
</dbReference>
<evidence type="ECO:0000313" key="12">
    <source>
        <dbReference type="EMBL" id="EKX35088.1"/>
    </source>
</evidence>
<dbReference type="Pfam" id="PF00271">
    <property type="entry name" value="Helicase_C"/>
    <property type="match status" value="1"/>
</dbReference>
<evidence type="ECO:0000256" key="7">
    <source>
        <dbReference type="ARBA" id="ARBA00022840"/>
    </source>
</evidence>
<evidence type="ECO:0000256" key="5">
    <source>
        <dbReference type="ARBA" id="ARBA00022801"/>
    </source>
</evidence>
<dbReference type="CDD" id="cd18793">
    <property type="entry name" value="SF2_C_SNF"/>
    <property type="match status" value="1"/>
</dbReference>
<dbReference type="HOGENOM" id="CLU_000315_17_8_1"/>
<evidence type="ECO:0000256" key="9">
    <source>
        <dbReference type="ARBA" id="ARBA00023242"/>
    </source>
</evidence>
<evidence type="ECO:0000256" key="2">
    <source>
        <dbReference type="ARBA" id="ARBA00004229"/>
    </source>
</evidence>
<reference evidence="12 14" key="1">
    <citation type="journal article" date="2012" name="Nature">
        <title>Algal genomes reveal evolutionary mosaicism and the fate of nucleomorphs.</title>
        <authorList>
            <consortium name="DOE Joint Genome Institute"/>
            <person name="Curtis B.A."/>
            <person name="Tanifuji G."/>
            <person name="Burki F."/>
            <person name="Gruber A."/>
            <person name="Irimia M."/>
            <person name="Maruyama S."/>
            <person name="Arias M.C."/>
            <person name="Ball S.G."/>
            <person name="Gile G.H."/>
            <person name="Hirakawa Y."/>
            <person name="Hopkins J.F."/>
            <person name="Kuo A."/>
            <person name="Rensing S.A."/>
            <person name="Schmutz J."/>
            <person name="Symeonidi A."/>
            <person name="Elias M."/>
            <person name="Eveleigh R.J."/>
            <person name="Herman E.K."/>
            <person name="Klute M.J."/>
            <person name="Nakayama T."/>
            <person name="Obornik M."/>
            <person name="Reyes-Prieto A."/>
            <person name="Armbrust E.V."/>
            <person name="Aves S.J."/>
            <person name="Beiko R.G."/>
            <person name="Coutinho P."/>
            <person name="Dacks J.B."/>
            <person name="Durnford D.G."/>
            <person name="Fast N.M."/>
            <person name="Green B.R."/>
            <person name="Grisdale C.J."/>
            <person name="Hempel F."/>
            <person name="Henrissat B."/>
            <person name="Hoppner M.P."/>
            <person name="Ishida K."/>
            <person name="Kim E."/>
            <person name="Koreny L."/>
            <person name="Kroth P.G."/>
            <person name="Liu Y."/>
            <person name="Malik S.B."/>
            <person name="Maier U.G."/>
            <person name="McRose D."/>
            <person name="Mock T."/>
            <person name="Neilson J.A."/>
            <person name="Onodera N.T."/>
            <person name="Poole A.M."/>
            <person name="Pritham E.J."/>
            <person name="Richards T.A."/>
            <person name="Rocap G."/>
            <person name="Roy S.W."/>
            <person name="Sarai C."/>
            <person name="Schaack S."/>
            <person name="Shirato S."/>
            <person name="Slamovits C.H."/>
            <person name="Spencer D.F."/>
            <person name="Suzuki S."/>
            <person name="Worden A.Z."/>
            <person name="Zauner S."/>
            <person name="Barry K."/>
            <person name="Bell C."/>
            <person name="Bharti A.K."/>
            <person name="Crow J.A."/>
            <person name="Grimwood J."/>
            <person name="Kramer R."/>
            <person name="Lindquist E."/>
            <person name="Lucas S."/>
            <person name="Salamov A."/>
            <person name="McFadden G.I."/>
            <person name="Lane C.E."/>
            <person name="Keeling P.J."/>
            <person name="Gray M.W."/>
            <person name="Grigoriev I.V."/>
            <person name="Archibald J.M."/>
        </authorList>
    </citation>
    <scope>NUCLEOTIDE SEQUENCE</scope>
    <source>
        <strain evidence="12 14">CCMP2712</strain>
    </source>
</reference>
<dbReference type="OMA" id="RKMLEKX"/>
<comment type="similarity">
    <text evidence="3">Belongs to the SNF2/RAD54 helicase family.</text>
</comment>
<reference evidence="13" key="3">
    <citation type="submission" date="2016-03" db="UniProtKB">
        <authorList>
            <consortium name="EnsemblProtists"/>
        </authorList>
    </citation>
    <scope>IDENTIFICATION</scope>
</reference>
<feature type="domain" description="Helicase C-terminal" evidence="11">
    <location>
        <begin position="352"/>
        <end position="508"/>
    </location>
</feature>
<dbReference type="EMBL" id="JH993097">
    <property type="protein sequence ID" value="EKX35088.1"/>
    <property type="molecule type" value="Genomic_DNA"/>
</dbReference>
<dbReference type="Gene3D" id="3.40.50.300">
    <property type="entry name" value="P-loop containing nucleotide triphosphate hydrolases"/>
    <property type="match status" value="1"/>
</dbReference>
<evidence type="ECO:0000313" key="13">
    <source>
        <dbReference type="EnsemblProtists" id="EKX35088"/>
    </source>
</evidence>
<dbReference type="SMART" id="SM00487">
    <property type="entry name" value="DEXDc"/>
    <property type="match status" value="1"/>
</dbReference>
<evidence type="ECO:0000259" key="11">
    <source>
        <dbReference type="PROSITE" id="PS51194"/>
    </source>
</evidence>
<comment type="subcellular location">
    <subcellularLocation>
        <location evidence="1">Nucleus</location>
    </subcellularLocation>
    <subcellularLocation>
        <location evidence="2">Plastid</location>
        <location evidence="2">Chloroplast</location>
    </subcellularLocation>
</comment>
<gene>
    <name evidence="12" type="ORF">GUITHDRAFT_158768</name>
</gene>
<dbReference type="SUPFAM" id="SSF52540">
    <property type="entry name" value="P-loop containing nucleoside triphosphate hydrolases"/>
    <property type="match status" value="2"/>
</dbReference>
<dbReference type="InterPro" id="IPR049730">
    <property type="entry name" value="SNF2/RAD54-like_C"/>
</dbReference>
<reference evidence="14" key="2">
    <citation type="submission" date="2012-11" db="EMBL/GenBank/DDBJ databases">
        <authorList>
            <person name="Kuo A."/>
            <person name="Curtis B.A."/>
            <person name="Tanifuji G."/>
            <person name="Burki F."/>
            <person name="Gruber A."/>
            <person name="Irimia M."/>
            <person name="Maruyama S."/>
            <person name="Arias M.C."/>
            <person name="Ball S.G."/>
            <person name="Gile G.H."/>
            <person name="Hirakawa Y."/>
            <person name="Hopkins J.F."/>
            <person name="Rensing S.A."/>
            <person name="Schmutz J."/>
            <person name="Symeonidi A."/>
            <person name="Elias M."/>
            <person name="Eveleigh R.J."/>
            <person name="Herman E.K."/>
            <person name="Klute M.J."/>
            <person name="Nakayama T."/>
            <person name="Obornik M."/>
            <person name="Reyes-Prieto A."/>
            <person name="Armbrust E.V."/>
            <person name="Aves S.J."/>
            <person name="Beiko R.G."/>
            <person name="Coutinho P."/>
            <person name="Dacks J.B."/>
            <person name="Durnford D.G."/>
            <person name="Fast N.M."/>
            <person name="Green B.R."/>
            <person name="Grisdale C."/>
            <person name="Hempe F."/>
            <person name="Henrissat B."/>
            <person name="Hoppner M.P."/>
            <person name="Ishida K.-I."/>
            <person name="Kim E."/>
            <person name="Koreny L."/>
            <person name="Kroth P.G."/>
            <person name="Liu Y."/>
            <person name="Malik S.-B."/>
            <person name="Maier U.G."/>
            <person name="McRose D."/>
            <person name="Mock T."/>
            <person name="Neilson J.A."/>
            <person name="Onodera N.T."/>
            <person name="Poole A.M."/>
            <person name="Pritham E.J."/>
            <person name="Richards T.A."/>
            <person name="Rocap G."/>
            <person name="Roy S.W."/>
            <person name="Sarai C."/>
            <person name="Schaack S."/>
            <person name="Shirato S."/>
            <person name="Slamovits C.H."/>
            <person name="Spencer D.F."/>
            <person name="Suzuki S."/>
            <person name="Worden A.Z."/>
            <person name="Zauner S."/>
            <person name="Barry K."/>
            <person name="Bell C."/>
            <person name="Bharti A.K."/>
            <person name="Crow J.A."/>
            <person name="Grimwood J."/>
            <person name="Kramer R."/>
            <person name="Lindquist E."/>
            <person name="Lucas S."/>
            <person name="Salamov A."/>
            <person name="McFadden G.I."/>
            <person name="Lane C.E."/>
            <person name="Keeling P.J."/>
            <person name="Gray M.W."/>
            <person name="Grigoriev I.V."/>
            <person name="Archibald J.M."/>
        </authorList>
    </citation>
    <scope>NUCLEOTIDE SEQUENCE</scope>
    <source>
        <strain evidence="14">CCMP2712</strain>
    </source>
</reference>
<dbReference type="EnsemblProtists" id="EKX35088">
    <property type="protein sequence ID" value="EKX35088"/>
    <property type="gene ID" value="GUITHDRAFT_158768"/>
</dbReference>
<dbReference type="GO" id="GO:0009507">
    <property type="term" value="C:chloroplast"/>
    <property type="evidence" value="ECO:0007669"/>
    <property type="project" value="UniProtKB-SubCell"/>
</dbReference>
<dbReference type="AlphaFoldDB" id="L1IFS2"/>
<keyword evidence="8" id="KW-0175">Coiled coil</keyword>
<evidence type="ECO:0000256" key="1">
    <source>
        <dbReference type="ARBA" id="ARBA00004123"/>
    </source>
</evidence>
<keyword evidence="7" id="KW-0067">ATP-binding</keyword>
<dbReference type="OrthoDB" id="5857104at2759"/>
<protein>
    <submittedName>
        <fullName evidence="12 13">Uncharacterized protein</fullName>
    </submittedName>
</protein>
<dbReference type="InterPro" id="IPR014001">
    <property type="entry name" value="Helicase_ATP-bd"/>
</dbReference>
<dbReference type="GeneID" id="17291814"/>
<dbReference type="Gene3D" id="3.40.50.10810">
    <property type="entry name" value="Tandem AAA-ATPase domain"/>
    <property type="match status" value="1"/>
</dbReference>
<name>L1IFS2_GUITC</name>
<dbReference type="STRING" id="905079.L1IFS2"/>
<keyword evidence="6" id="KW-0347">Helicase</keyword>
<dbReference type="GO" id="GO:0016787">
    <property type="term" value="F:hydrolase activity"/>
    <property type="evidence" value="ECO:0007669"/>
    <property type="project" value="UniProtKB-KW"/>
</dbReference>
<dbReference type="PANTHER" id="PTHR10799">
    <property type="entry name" value="SNF2/RAD54 HELICASE FAMILY"/>
    <property type="match status" value="1"/>
</dbReference>
<dbReference type="Proteomes" id="UP000011087">
    <property type="component" value="Unassembled WGS sequence"/>
</dbReference>
<dbReference type="eggNOG" id="KOG0385">
    <property type="taxonomic scope" value="Eukaryota"/>
</dbReference>
<dbReference type="PROSITE" id="PS51194">
    <property type="entry name" value="HELICASE_CTER"/>
    <property type="match status" value="1"/>
</dbReference>
<accession>L1IFS2</accession>
<dbReference type="GO" id="GO:0005634">
    <property type="term" value="C:nucleus"/>
    <property type="evidence" value="ECO:0007669"/>
    <property type="project" value="UniProtKB-SubCell"/>
</dbReference>
<dbReference type="RefSeq" id="XP_005822068.1">
    <property type="nucleotide sequence ID" value="XM_005822011.1"/>
</dbReference>
<sequence length="530" mass="60815">MVTGGVMRKYQIEGMMWICSLYENGLNGILADEMGLGKTIQSVSFLAHLYSMGVKGPFMIVAPLSTVTNWQREFARWTPSIETVLYHGSKEERRALREQIGFENKVKHPPSKSFPVIITSFEVAMNDAKKLANLNWKYLIVDEGHRLKNKDCRLLRELKSLNSDNRLLLSGTPLQNNLTELWSLLHFILPDIFQDLATFQTWFDFDEELHAEKGTARIIEEESKNKTVSKLHAILDPFLLRRLKTDVLINLPKKREYILMAPLTESQEKINKSIADKSLDSFLSEQITEFEVTDGNWERQGAVNNKAMSLMNVLMQMRKNCNHPYLFTAPFDSLGNIVVDERLVKSAGKLQLLDRMLTILRKNGHKVLIFSQMTKMLDLLEDYLELRGWPSHRIDGTVNWKDRQSLMDDYNSPTSNSFVFLLSTRSGGLGINLTTADTVIIYDGDFNPQQDLQAMDRCHRIGQTKPVSVFRLITVQSVESKIFERASNKRKLELVAIARKRFKVKNLTEIRQSISSTELVELLKPKVTVK</sequence>
<keyword evidence="9" id="KW-0539">Nucleus</keyword>
<dbReference type="KEGG" id="gtt:GUITHDRAFT_158768"/>
<dbReference type="InterPro" id="IPR027417">
    <property type="entry name" value="P-loop_NTPase"/>
</dbReference>
<evidence type="ECO:0000256" key="6">
    <source>
        <dbReference type="ARBA" id="ARBA00022806"/>
    </source>
</evidence>
<keyword evidence="14" id="KW-1185">Reference proteome</keyword>
<organism evidence="12">
    <name type="scientific">Guillardia theta (strain CCMP2712)</name>
    <name type="common">Cryptophyte</name>
    <dbReference type="NCBI Taxonomy" id="905079"/>
    <lineage>
        <taxon>Eukaryota</taxon>
        <taxon>Cryptophyceae</taxon>
        <taxon>Pyrenomonadales</taxon>
        <taxon>Geminigeraceae</taxon>
        <taxon>Guillardia</taxon>
    </lineage>
</organism>
<keyword evidence="4" id="KW-0547">Nucleotide-binding</keyword>